<organism evidence="1 2">
    <name type="scientific">Blautia obeum</name>
    <dbReference type="NCBI Taxonomy" id="40520"/>
    <lineage>
        <taxon>Bacteria</taxon>
        <taxon>Bacillati</taxon>
        <taxon>Bacillota</taxon>
        <taxon>Clostridia</taxon>
        <taxon>Lachnospirales</taxon>
        <taxon>Lachnospiraceae</taxon>
        <taxon>Blautia</taxon>
    </lineage>
</organism>
<proteinExistence type="predicted"/>
<dbReference type="AlphaFoldDB" id="A0A414SK77"/>
<dbReference type="RefSeq" id="WP_118197293.1">
    <property type="nucleotide sequence ID" value="NZ_QRHZ01000001.1"/>
</dbReference>
<reference evidence="1 2" key="1">
    <citation type="submission" date="2018-08" db="EMBL/GenBank/DDBJ databases">
        <title>A genome reference for cultivated species of the human gut microbiota.</title>
        <authorList>
            <person name="Zou Y."/>
            <person name="Xue W."/>
            <person name="Luo G."/>
        </authorList>
    </citation>
    <scope>NUCLEOTIDE SEQUENCE [LARGE SCALE GENOMIC DNA]</scope>
    <source>
        <strain evidence="1 2">AM22-9LB</strain>
    </source>
</reference>
<evidence type="ECO:0000313" key="2">
    <source>
        <dbReference type="Proteomes" id="UP000284220"/>
    </source>
</evidence>
<gene>
    <name evidence="1" type="ORF">DW272_01850</name>
</gene>
<dbReference type="Proteomes" id="UP000284220">
    <property type="component" value="Unassembled WGS sequence"/>
</dbReference>
<evidence type="ECO:0000313" key="1">
    <source>
        <dbReference type="EMBL" id="RHG19971.1"/>
    </source>
</evidence>
<name>A0A414SK77_9FIRM</name>
<dbReference type="EMBL" id="QRHZ01000001">
    <property type="protein sequence ID" value="RHG19971.1"/>
    <property type="molecule type" value="Genomic_DNA"/>
</dbReference>
<sequence>MMLEQKVMNILARNNFGCKEVIQNDNGKYTAKIYEQIYSIKWFWTISFDGTTGDFIESVYEIACNFNIDDAVEKYRNKFSSITDTVHYMEDRRDNLFELYNRLDGWEPDGKYLAIKKLRELTERYLSLENDLMDAGEATDVMNEIEDAAVDLLIDGTDMTADELFKILDSRRK</sequence>
<comment type="caution">
    <text evidence="1">The sequence shown here is derived from an EMBL/GenBank/DDBJ whole genome shotgun (WGS) entry which is preliminary data.</text>
</comment>
<accession>A0A414SK77</accession>
<protein>
    <submittedName>
        <fullName evidence="1">Uncharacterized protein</fullName>
    </submittedName>
</protein>